<dbReference type="EMBL" id="LIDT01000040">
    <property type="protein sequence ID" value="OCR27870.1"/>
    <property type="molecule type" value="Genomic_DNA"/>
</dbReference>
<comment type="caution">
    <text evidence="1">The sequence shown here is derived from an EMBL/GenBank/DDBJ whole genome shotgun (WGS) entry which is preliminary data.</text>
</comment>
<gene>
    <name evidence="1" type="ORF">AC094_40560</name>
</gene>
<dbReference type="AlphaFoldDB" id="A0A853PPZ8"/>
<evidence type="ECO:0000313" key="2">
    <source>
        <dbReference type="Proteomes" id="UP000093197"/>
    </source>
</evidence>
<name>A0A853PPZ8_BACFG</name>
<evidence type="ECO:0000313" key="1">
    <source>
        <dbReference type="EMBL" id="OCR27870.1"/>
    </source>
</evidence>
<dbReference type="Proteomes" id="UP000093197">
    <property type="component" value="Unassembled WGS sequence"/>
</dbReference>
<protein>
    <submittedName>
        <fullName evidence="1">Uncharacterized protein</fullName>
    </submittedName>
</protein>
<sequence>MQSSVTRSRTSITKSLPASFKLSIFNLSSESYIKILGFFKKFWFDKKLWFSRYDKKTEKIDSWEQTPFKAVHWYILDAPGITNDIDGS</sequence>
<proteinExistence type="predicted"/>
<accession>A0A853PPZ8</accession>
<organism evidence="1 2">
    <name type="scientific">Bacteroides fragilis</name>
    <dbReference type="NCBI Taxonomy" id="817"/>
    <lineage>
        <taxon>Bacteria</taxon>
        <taxon>Pseudomonadati</taxon>
        <taxon>Bacteroidota</taxon>
        <taxon>Bacteroidia</taxon>
        <taxon>Bacteroidales</taxon>
        <taxon>Bacteroidaceae</taxon>
        <taxon>Bacteroides</taxon>
    </lineage>
</organism>
<reference evidence="1 2" key="1">
    <citation type="journal article" date="2016" name="PLoS ONE">
        <title>Genomic Diversity of Enterotoxigenic Strains of Bacteroides fragilis.</title>
        <authorList>
            <person name="Pierce J.V."/>
            <person name="Bernstein H.D."/>
        </authorList>
    </citation>
    <scope>NUCLEOTIDE SEQUENCE [LARGE SCALE GENOMIC DNA]</scope>
    <source>
        <strain evidence="1 2">20793-3</strain>
    </source>
</reference>